<accession>A0A4Q1S7Y0</accession>
<dbReference type="GO" id="GO:0016787">
    <property type="term" value="F:hydrolase activity"/>
    <property type="evidence" value="ECO:0007669"/>
    <property type="project" value="UniProtKB-KW"/>
</dbReference>
<name>A0A4Q1S7Y0_9BACT</name>
<dbReference type="InterPro" id="IPR002925">
    <property type="entry name" value="Dienelactn_hydro"/>
</dbReference>
<protein>
    <submittedName>
        <fullName evidence="2">Dienelactone hydrolase family protein</fullName>
    </submittedName>
</protein>
<dbReference type="InterPro" id="IPR051049">
    <property type="entry name" value="Dienelactone_hydrolase-like"/>
</dbReference>
<evidence type="ECO:0000313" key="3">
    <source>
        <dbReference type="Proteomes" id="UP000290253"/>
    </source>
</evidence>
<dbReference type="RefSeq" id="WP_129210123.1">
    <property type="nucleotide sequence ID" value="NZ_BMGU01000001.1"/>
</dbReference>
<dbReference type="PANTHER" id="PTHR46623">
    <property type="entry name" value="CARBOXYMETHYLENEBUTENOLIDASE-RELATED"/>
    <property type="match status" value="1"/>
</dbReference>
<dbReference type="InterPro" id="IPR029058">
    <property type="entry name" value="AB_hydrolase_fold"/>
</dbReference>
<sequence length="223" mass="24255">MGEFVRLHAADGHELGAYVARPEGEPIAGLVVIQEIFGVNRHIRSMTDQYAEAGFLAVAPALFDRVERGVELGYDGEDRQKAMSFMPKLDVESMNLDTDAAVAYARAQTGKKTGIVGYCLGGSIAWFAAMRGTVDAAVGYYGGLIAKFAEAELKAPVILHFGSKDTHIPEEHRAKIAAAHPEVPIYLYDAEHGFNCDQKSSFEPRSAALARERSLAFLRDHLG</sequence>
<dbReference type="OrthoDB" id="115291at2"/>
<dbReference type="Proteomes" id="UP000290253">
    <property type="component" value="Unassembled WGS sequence"/>
</dbReference>
<evidence type="ECO:0000259" key="1">
    <source>
        <dbReference type="Pfam" id="PF01738"/>
    </source>
</evidence>
<keyword evidence="3" id="KW-1185">Reference proteome</keyword>
<evidence type="ECO:0000313" key="2">
    <source>
        <dbReference type="EMBL" id="RXS93056.1"/>
    </source>
</evidence>
<dbReference type="SUPFAM" id="SSF53474">
    <property type="entry name" value="alpha/beta-Hydrolases"/>
    <property type="match status" value="1"/>
</dbReference>
<gene>
    <name evidence="2" type="ORF">ESZ00_19710</name>
</gene>
<dbReference type="AlphaFoldDB" id="A0A4Q1S7Y0"/>
<reference evidence="2 3" key="1">
    <citation type="journal article" date="2016" name="Int. J. Syst. Evol. Microbiol.">
        <title>Acidipila dinghuensis sp. nov., an acidobacterium isolated from forest soil.</title>
        <authorList>
            <person name="Jiang Y.W."/>
            <person name="Wang J."/>
            <person name="Chen M.H."/>
            <person name="Lv Y.Y."/>
            <person name="Qiu L.H."/>
        </authorList>
    </citation>
    <scope>NUCLEOTIDE SEQUENCE [LARGE SCALE GENOMIC DNA]</scope>
    <source>
        <strain evidence="2 3">DHOF10</strain>
    </source>
</reference>
<organism evidence="2 3">
    <name type="scientific">Silvibacterium dinghuense</name>
    <dbReference type="NCBI Taxonomy" id="1560006"/>
    <lineage>
        <taxon>Bacteria</taxon>
        <taxon>Pseudomonadati</taxon>
        <taxon>Acidobacteriota</taxon>
        <taxon>Terriglobia</taxon>
        <taxon>Terriglobales</taxon>
        <taxon>Acidobacteriaceae</taxon>
        <taxon>Silvibacterium</taxon>
    </lineage>
</organism>
<comment type="caution">
    <text evidence="2">The sequence shown here is derived from an EMBL/GenBank/DDBJ whole genome shotgun (WGS) entry which is preliminary data.</text>
</comment>
<dbReference type="EMBL" id="SDMK01000006">
    <property type="protein sequence ID" value="RXS93056.1"/>
    <property type="molecule type" value="Genomic_DNA"/>
</dbReference>
<dbReference type="Pfam" id="PF01738">
    <property type="entry name" value="DLH"/>
    <property type="match status" value="1"/>
</dbReference>
<feature type="domain" description="Dienelactone hydrolase" evidence="1">
    <location>
        <begin position="16"/>
        <end position="221"/>
    </location>
</feature>
<dbReference type="Gene3D" id="3.40.50.1820">
    <property type="entry name" value="alpha/beta hydrolase"/>
    <property type="match status" value="1"/>
</dbReference>
<dbReference type="PANTHER" id="PTHR46623:SF6">
    <property type="entry name" value="ALPHA_BETA-HYDROLASES SUPERFAMILY PROTEIN"/>
    <property type="match status" value="1"/>
</dbReference>
<keyword evidence="2" id="KW-0378">Hydrolase</keyword>
<proteinExistence type="predicted"/>